<feature type="domain" description="Ras-associating" evidence="9">
    <location>
        <begin position="976"/>
        <end position="1059"/>
    </location>
</feature>
<evidence type="ECO:0000256" key="3">
    <source>
        <dbReference type="ARBA" id="ARBA00022468"/>
    </source>
</evidence>
<evidence type="ECO:0000313" key="11">
    <source>
        <dbReference type="EMBL" id="KAJ8274793.1"/>
    </source>
</evidence>
<dbReference type="InterPro" id="IPR036860">
    <property type="entry name" value="SH2_dom_sf"/>
</dbReference>
<keyword evidence="12" id="KW-1185">Reference proteome</keyword>
<feature type="region of interest" description="Disordered" evidence="7">
    <location>
        <begin position="408"/>
        <end position="440"/>
    </location>
</feature>
<feature type="compositionally biased region" description="Basic and acidic residues" evidence="7">
    <location>
        <begin position="499"/>
        <end position="514"/>
    </location>
</feature>
<keyword evidence="3" id="KW-0343">GTPase activation</keyword>
<dbReference type="SUPFAM" id="SSF54236">
    <property type="entry name" value="Ubiquitin-like"/>
    <property type="match status" value="1"/>
</dbReference>
<dbReference type="InterPro" id="IPR029071">
    <property type="entry name" value="Ubiquitin-like_domsf"/>
</dbReference>
<feature type="region of interest" description="Disordered" evidence="7">
    <location>
        <begin position="462"/>
        <end position="516"/>
    </location>
</feature>
<dbReference type="Gene3D" id="3.30.505.10">
    <property type="entry name" value="SH2 domain"/>
    <property type="match status" value="1"/>
</dbReference>
<dbReference type="PANTHER" id="PTHR23101">
    <property type="entry name" value="RAB GDP/GTP EXCHANGE FACTOR"/>
    <property type="match status" value="1"/>
</dbReference>
<dbReference type="InterPro" id="IPR000159">
    <property type="entry name" value="RA_dom"/>
</dbReference>
<dbReference type="InterPro" id="IPR000980">
    <property type="entry name" value="SH2"/>
</dbReference>
<dbReference type="GO" id="GO:0005096">
    <property type="term" value="F:GTPase activator activity"/>
    <property type="evidence" value="ECO:0007669"/>
    <property type="project" value="UniProtKB-KW"/>
</dbReference>
<evidence type="ECO:0000259" key="10">
    <source>
        <dbReference type="PROSITE" id="PS51205"/>
    </source>
</evidence>
<evidence type="ECO:0000259" key="8">
    <source>
        <dbReference type="PROSITE" id="PS50001"/>
    </source>
</evidence>
<evidence type="ECO:0000259" key="9">
    <source>
        <dbReference type="PROSITE" id="PS50200"/>
    </source>
</evidence>
<dbReference type="Pfam" id="PF23268">
    <property type="entry name" value="RIN1"/>
    <property type="match status" value="1"/>
</dbReference>
<dbReference type="AlphaFoldDB" id="A0A9Q1I150"/>
<accession>A0A9Q1I150</accession>
<comment type="similarity">
    <text evidence="2">Belongs to the RIN (Ras interaction/interference) family.</text>
</comment>
<gene>
    <name evidence="11" type="ORF">COCON_G00094180</name>
</gene>
<dbReference type="GO" id="GO:0031267">
    <property type="term" value="F:small GTPase binding"/>
    <property type="evidence" value="ECO:0007669"/>
    <property type="project" value="TreeGrafter"/>
</dbReference>
<dbReference type="Gene3D" id="1.20.1050.80">
    <property type="entry name" value="VPS9 domain"/>
    <property type="match status" value="1"/>
</dbReference>
<dbReference type="PROSITE" id="PS50001">
    <property type="entry name" value="SH2"/>
    <property type="match status" value="1"/>
</dbReference>
<dbReference type="GO" id="GO:0030139">
    <property type="term" value="C:endocytic vesicle"/>
    <property type="evidence" value="ECO:0007669"/>
    <property type="project" value="TreeGrafter"/>
</dbReference>
<proteinExistence type="inferred from homology"/>
<feature type="region of interest" description="Disordered" evidence="7">
    <location>
        <begin position="539"/>
        <end position="612"/>
    </location>
</feature>
<protein>
    <recommendedName>
        <fullName evidence="13">Ras and Rab interactor 3-like</fullName>
    </recommendedName>
</protein>
<feature type="compositionally biased region" description="Polar residues" evidence="7">
    <location>
        <begin position="9"/>
        <end position="26"/>
    </location>
</feature>
<feature type="domain" description="SH2" evidence="8">
    <location>
        <begin position="161"/>
        <end position="255"/>
    </location>
</feature>
<dbReference type="SUPFAM" id="SSF109993">
    <property type="entry name" value="VPS9 domain"/>
    <property type="match status" value="1"/>
</dbReference>
<evidence type="ECO:0000313" key="12">
    <source>
        <dbReference type="Proteomes" id="UP001152803"/>
    </source>
</evidence>
<evidence type="ECO:0000256" key="5">
    <source>
        <dbReference type="ARBA" id="ARBA00022999"/>
    </source>
</evidence>
<comment type="caution">
    <text evidence="11">The sequence shown here is derived from an EMBL/GenBank/DDBJ whole genome shotgun (WGS) entry which is preliminary data.</text>
</comment>
<evidence type="ECO:0008006" key="13">
    <source>
        <dbReference type="Google" id="ProtNLM"/>
    </source>
</evidence>
<reference evidence="11" key="1">
    <citation type="journal article" date="2023" name="Science">
        <title>Genome structures resolve the early diversification of teleost fishes.</title>
        <authorList>
            <person name="Parey E."/>
            <person name="Louis A."/>
            <person name="Montfort J."/>
            <person name="Bouchez O."/>
            <person name="Roques C."/>
            <person name="Iampietro C."/>
            <person name="Lluch J."/>
            <person name="Castinel A."/>
            <person name="Donnadieu C."/>
            <person name="Desvignes T."/>
            <person name="Floi Bucao C."/>
            <person name="Jouanno E."/>
            <person name="Wen M."/>
            <person name="Mejri S."/>
            <person name="Dirks R."/>
            <person name="Jansen H."/>
            <person name="Henkel C."/>
            <person name="Chen W.J."/>
            <person name="Zahm M."/>
            <person name="Cabau C."/>
            <person name="Klopp C."/>
            <person name="Thompson A.W."/>
            <person name="Robinson-Rechavi M."/>
            <person name="Braasch I."/>
            <person name="Lecointre G."/>
            <person name="Bobe J."/>
            <person name="Postlethwait J.H."/>
            <person name="Berthelot C."/>
            <person name="Roest Crollius H."/>
            <person name="Guiguen Y."/>
        </authorList>
    </citation>
    <scope>NUCLEOTIDE SEQUENCE</scope>
    <source>
        <strain evidence="11">Concon-B</strain>
    </source>
</reference>
<sequence length="1079" mass="118822">MKAAVITQDMGSSLGMTPELCSTTRPGTKPALSSRPTPPPFYPKSPTPKPQTPKPFPPVKLTCTMTPSTLSGTTSLLHAKFISSSTTSSWPPPLPSSIPSAPPPSTCGPILPSTSRPTLPSTTNTTPPIPLASLPSPPFLKQSTHPGISILEKLIKTCPVWLQLGMAPERSNSILQREVPGIFLVRKNTNLERMVLSVRLPDQHEAPQLQDLIIKEDKSFIYLEGSVLVFDDIFKLIAFYCISRDILPFTLRLPHAIAQASKYEDMEMMTHLGSGFWSSSLHNCSDKRQGCIRRADLPSQSNANNHPNQKSCEIKLSVGNDRLCYVNPIFTEEYCSSLTENTPIITGINQNMTTSGQAVPRYKRLPPLPPQLHPTEEFPPTVKPARDQAGEPSLSIAPCPLIYTARKRQEVESDTSSRVSTPAQAHQAQQSSSQEACSSAQSPVCNSERVDSAVQPLQKNLSKACPSEQLPCSSEPQPFPRKRIPPVPPRSRASKKHPEHPAVEEESNMPKEDESQGTVPIATLIYIDDTTMVVGQKGALQERNATPNRPTVSSTISPTSLKKPPPVPPPRKMRLSRHLTPNPSSEGPGEQGEGLPRTSSTPTPTHSSAFVMGGSKGADISLFSPEGQVALLDLDSSSSSSAEEETEIPIQTLCPSTVTTVTAKLHNSNVILDKAKQKLSRVNLSSVLTGFMSADKKLKKQVLALSRDGNSYFGNLVRDYRAFTLETMHRHNSSIELLQEIRLMMNQLKCYLVQSAELKTLLEPTVYPEEKLEVIIESALCKSVLKPLKEAVYSGLRDIHTREGSLRRLEVNQQAVLSTTTTDLGITTSLPEAPIMEKIQVKLASLHREYSPEKKNSLLVKTCKIIYESMSVGCPGRAQGADDFLPVLIYVVARSNMVALLHDVEYMMELMDPKLELGGFYYLTATYGALAHIKNYDKREGPWQLSLEIKDSIQCWERRRTLYKANVSQSCVQDFINVSFLEAGSNTKTLGAHSDTTAQDLCLQCAEKFEVLGQESYMLCVLVDGQYRPLAPSELPLSVKSNLYHSDPRRDYFFVYRPGSWTKEANLPDPPPTLSDSLI</sequence>
<dbReference type="SUPFAM" id="SSF55550">
    <property type="entry name" value="SH2 domain"/>
    <property type="match status" value="1"/>
</dbReference>
<dbReference type="InterPro" id="IPR045046">
    <property type="entry name" value="Vps9-like"/>
</dbReference>
<feature type="compositionally biased region" description="Pro residues" evidence="7">
    <location>
        <begin position="36"/>
        <end position="58"/>
    </location>
</feature>
<evidence type="ECO:0000256" key="6">
    <source>
        <dbReference type="PROSITE-ProRule" id="PRU00191"/>
    </source>
</evidence>
<comment type="subcellular location">
    <subcellularLocation>
        <location evidence="1">Cytoplasm</location>
    </subcellularLocation>
</comment>
<keyword evidence="5 6" id="KW-0727">SH2 domain</keyword>
<dbReference type="GO" id="GO:0005085">
    <property type="term" value="F:guanyl-nucleotide exchange factor activity"/>
    <property type="evidence" value="ECO:0007669"/>
    <property type="project" value="InterPro"/>
</dbReference>
<organism evidence="11 12">
    <name type="scientific">Conger conger</name>
    <name type="common">Conger eel</name>
    <name type="synonym">Muraena conger</name>
    <dbReference type="NCBI Taxonomy" id="82655"/>
    <lineage>
        <taxon>Eukaryota</taxon>
        <taxon>Metazoa</taxon>
        <taxon>Chordata</taxon>
        <taxon>Craniata</taxon>
        <taxon>Vertebrata</taxon>
        <taxon>Euteleostomi</taxon>
        <taxon>Actinopterygii</taxon>
        <taxon>Neopterygii</taxon>
        <taxon>Teleostei</taxon>
        <taxon>Anguilliformes</taxon>
        <taxon>Congridae</taxon>
        <taxon>Conger</taxon>
    </lineage>
</organism>
<dbReference type="SMART" id="SM00167">
    <property type="entry name" value="VPS9"/>
    <property type="match status" value="1"/>
</dbReference>
<evidence type="ECO:0000256" key="4">
    <source>
        <dbReference type="ARBA" id="ARBA00022490"/>
    </source>
</evidence>
<dbReference type="OrthoDB" id="21085at2759"/>
<evidence type="ECO:0000256" key="1">
    <source>
        <dbReference type="ARBA" id="ARBA00004496"/>
    </source>
</evidence>
<feature type="region of interest" description="Disordered" evidence="7">
    <location>
        <begin position="1"/>
        <end position="58"/>
    </location>
</feature>
<dbReference type="SMART" id="SM00314">
    <property type="entry name" value="RA"/>
    <property type="match status" value="1"/>
</dbReference>
<dbReference type="InterPro" id="IPR037191">
    <property type="entry name" value="VPS9_dom_sf"/>
</dbReference>
<dbReference type="GO" id="GO:0007165">
    <property type="term" value="P:signal transduction"/>
    <property type="evidence" value="ECO:0007669"/>
    <property type="project" value="InterPro"/>
</dbReference>
<evidence type="ECO:0000256" key="7">
    <source>
        <dbReference type="SAM" id="MobiDB-lite"/>
    </source>
</evidence>
<dbReference type="GO" id="GO:0005829">
    <property type="term" value="C:cytosol"/>
    <property type="evidence" value="ECO:0007669"/>
    <property type="project" value="TreeGrafter"/>
</dbReference>
<feature type="compositionally biased region" description="Low complexity" evidence="7">
    <location>
        <begin position="423"/>
        <end position="440"/>
    </location>
</feature>
<dbReference type="Pfam" id="PF02204">
    <property type="entry name" value="VPS9"/>
    <property type="match status" value="1"/>
</dbReference>
<dbReference type="EMBL" id="JAFJMO010000006">
    <property type="protein sequence ID" value="KAJ8274793.1"/>
    <property type="molecule type" value="Genomic_DNA"/>
</dbReference>
<dbReference type="PROSITE" id="PS50200">
    <property type="entry name" value="RA"/>
    <property type="match status" value="1"/>
</dbReference>
<dbReference type="FunFam" id="1.20.1050.80:FF:000002">
    <property type="entry name" value="Ras and Rab interactor 2"/>
    <property type="match status" value="1"/>
</dbReference>
<feature type="region of interest" description="Disordered" evidence="7">
    <location>
        <begin position="368"/>
        <end position="394"/>
    </location>
</feature>
<dbReference type="Proteomes" id="UP001152803">
    <property type="component" value="Unassembled WGS sequence"/>
</dbReference>
<dbReference type="GO" id="GO:0016192">
    <property type="term" value="P:vesicle-mediated transport"/>
    <property type="evidence" value="ECO:0007669"/>
    <property type="project" value="InterPro"/>
</dbReference>
<dbReference type="Pfam" id="PF00788">
    <property type="entry name" value="RA"/>
    <property type="match status" value="1"/>
</dbReference>
<dbReference type="PROSITE" id="PS51205">
    <property type="entry name" value="VPS9"/>
    <property type="match status" value="1"/>
</dbReference>
<name>A0A9Q1I150_CONCO</name>
<feature type="domain" description="VPS9" evidence="10">
    <location>
        <begin position="800"/>
        <end position="942"/>
    </location>
</feature>
<evidence type="ECO:0000256" key="2">
    <source>
        <dbReference type="ARBA" id="ARBA00006919"/>
    </source>
</evidence>
<dbReference type="InterPro" id="IPR003123">
    <property type="entry name" value="VPS9"/>
</dbReference>
<feature type="compositionally biased region" description="Low complexity" evidence="7">
    <location>
        <begin position="581"/>
        <end position="608"/>
    </location>
</feature>
<keyword evidence="4" id="KW-0963">Cytoplasm</keyword>
<dbReference type="PANTHER" id="PTHR23101:SF58">
    <property type="entry name" value="RAS AND RAB INTERACTOR 3"/>
    <property type="match status" value="1"/>
</dbReference>
<feature type="compositionally biased region" description="Polar residues" evidence="7">
    <location>
        <begin position="543"/>
        <end position="560"/>
    </location>
</feature>